<dbReference type="Proteomes" id="UP000060602">
    <property type="component" value="Chromosome"/>
</dbReference>
<dbReference type="InterPro" id="IPR038706">
    <property type="entry name" value="Type_VI_SciN-like_sf"/>
</dbReference>
<dbReference type="AlphaFoldDB" id="A0A0X8P5K2"/>
<feature type="signal peptide" evidence="1">
    <location>
        <begin position="1"/>
        <end position="27"/>
    </location>
</feature>
<organism evidence="2 3">
    <name type="scientific">Alcaligenes xylosoxydans xylosoxydans</name>
    <name type="common">Achromobacter xylosoxidans</name>
    <dbReference type="NCBI Taxonomy" id="85698"/>
    <lineage>
        <taxon>Bacteria</taxon>
        <taxon>Pseudomonadati</taxon>
        <taxon>Pseudomonadota</taxon>
        <taxon>Betaproteobacteria</taxon>
        <taxon>Burkholderiales</taxon>
        <taxon>Alcaligenaceae</taxon>
        <taxon>Achromobacter</taxon>
    </lineage>
</organism>
<gene>
    <name evidence="2" type="primary">tssJ</name>
    <name evidence="2" type="ORF">AL504_01880</name>
</gene>
<keyword evidence="2" id="KW-0449">Lipoprotein</keyword>
<dbReference type="RefSeq" id="WP_081104960.1">
    <property type="nucleotide sequence ID" value="NZ_CP014060.2"/>
</dbReference>
<dbReference type="InterPro" id="IPR017734">
    <property type="entry name" value="T6SS_SciN"/>
</dbReference>
<keyword evidence="1" id="KW-0732">Signal</keyword>
<dbReference type="PANTHER" id="PTHR37625">
    <property type="entry name" value="OUTER MEMBRANE LIPOPROTEIN-RELATED"/>
    <property type="match status" value="1"/>
</dbReference>
<proteinExistence type="predicted"/>
<evidence type="ECO:0000313" key="3">
    <source>
        <dbReference type="Proteomes" id="UP000060602"/>
    </source>
</evidence>
<name>A0A0X8P5K2_ALCXX</name>
<accession>A0A0X8P5K2</accession>
<dbReference type="EMBL" id="CP014060">
    <property type="protein sequence ID" value="AMG40099.2"/>
    <property type="molecule type" value="Genomic_DNA"/>
</dbReference>
<dbReference type="PANTHER" id="PTHR37625:SF4">
    <property type="entry name" value="OUTER MEMBRANE LIPOPROTEIN"/>
    <property type="match status" value="1"/>
</dbReference>
<dbReference type="NCBIfam" id="TIGR03352">
    <property type="entry name" value="VI_chp_3"/>
    <property type="match status" value="1"/>
</dbReference>
<feature type="chain" id="PRO_5014886689" evidence="1">
    <location>
        <begin position="28"/>
        <end position="205"/>
    </location>
</feature>
<dbReference type="Gene3D" id="2.60.40.4150">
    <property type="entry name" value="Type VI secretion system, lipoprotein SciN"/>
    <property type="match status" value="1"/>
</dbReference>
<dbReference type="PROSITE" id="PS51257">
    <property type="entry name" value="PROKAR_LIPOPROTEIN"/>
    <property type="match status" value="1"/>
</dbReference>
<protein>
    <submittedName>
        <fullName evidence="2">Type VI secretion system lipoprotein TssJ</fullName>
    </submittedName>
</protein>
<sequence>MSKHLNLSRCLAASLLVAVAPVMTGCAAVSALGAVAGITGTALDAAGLKKDPNAPTDVKLAIHAGENLNASSGQPTAVVTKAYYLKNAEAFQRAPLTQLVDTEHEKAALGDSLIASREITLTPGQRFENVEKVPKGATYIAVAALFYAPAPQRWKYVFEVKSVEDSGIVLGAHACAMTVATGKIVLPPGMPAFDPSRLGSLQCPD</sequence>
<evidence type="ECO:0000313" key="2">
    <source>
        <dbReference type="EMBL" id="AMG40099.2"/>
    </source>
</evidence>
<dbReference type="Pfam" id="PF12790">
    <property type="entry name" value="T6SS-SciN"/>
    <property type="match status" value="1"/>
</dbReference>
<reference evidence="3" key="1">
    <citation type="submission" date="2015-12" db="EMBL/GenBank/DDBJ databases">
        <title>FDA dAtabase for Regulatory Grade micrObial Sequences (FDA-ARGOS): Supporting development and validation of Infectious Disease Dx tests.</title>
        <authorList>
            <person name="Case J."/>
            <person name="Tallon L."/>
            <person name="Sadzewicz L."/>
            <person name="Sengamalay N."/>
            <person name="Ott S."/>
            <person name="Godinez A."/>
            <person name="Nagaraj S."/>
            <person name="Nadendla S."/>
            <person name="Sichtig H."/>
        </authorList>
    </citation>
    <scope>NUCLEOTIDE SEQUENCE [LARGE SCALE GENOMIC DNA]</scope>
    <source>
        <strain evidence="3">FDAARGOS_147</strain>
    </source>
</reference>
<evidence type="ECO:0000256" key="1">
    <source>
        <dbReference type="SAM" id="SignalP"/>
    </source>
</evidence>